<accession>A0AB34JBA9</accession>
<evidence type="ECO:0000256" key="1">
    <source>
        <dbReference type="SAM" id="MobiDB-lite"/>
    </source>
</evidence>
<proteinExistence type="predicted"/>
<name>A0AB34JBA9_PRYPA</name>
<sequence>MGKKASPKKKSSTSWTHVPASEDVLYERPRHDQHYIVQVSPVTWPFLGFTQRVPATTAIFDIRSKIIAQHGGSVTDVTLYKDEVLPRNALTDLAASLSSVDFVPIHTGDAVQDSVVHICYDFPPHKGDCPLLLTPPNDLKIEAHAAAAEMKGRSRLTGTPVPGLSPTCQPRKEVKPESRFQNTKGARTSSYLQRGLPPVAS</sequence>
<evidence type="ECO:0000313" key="2">
    <source>
        <dbReference type="EMBL" id="KAL1519074.1"/>
    </source>
</evidence>
<dbReference type="Proteomes" id="UP001515480">
    <property type="component" value="Unassembled WGS sequence"/>
</dbReference>
<feature type="region of interest" description="Disordered" evidence="1">
    <location>
        <begin position="150"/>
        <end position="201"/>
    </location>
</feature>
<reference evidence="2 3" key="1">
    <citation type="journal article" date="2024" name="Science">
        <title>Giant polyketide synthase enzymes in the biosynthesis of giant marine polyether toxins.</title>
        <authorList>
            <person name="Fallon T.R."/>
            <person name="Shende V.V."/>
            <person name="Wierzbicki I.H."/>
            <person name="Pendleton A.L."/>
            <person name="Watervoot N.F."/>
            <person name="Auber R.P."/>
            <person name="Gonzalez D.J."/>
            <person name="Wisecaver J.H."/>
            <person name="Moore B.S."/>
        </authorList>
    </citation>
    <scope>NUCLEOTIDE SEQUENCE [LARGE SCALE GENOMIC DNA]</scope>
    <source>
        <strain evidence="2 3">12B1</strain>
    </source>
</reference>
<feature type="compositionally biased region" description="Polar residues" evidence="1">
    <location>
        <begin position="179"/>
        <end position="192"/>
    </location>
</feature>
<protein>
    <submittedName>
        <fullName evidence="2">Uncharacterized protein</fullName>
    </submittedName>
</protein>
<comment type="caution">
    <text evidence="2">The sequence shown here is derived from an EMBL/GenBank/DDBJ whole genome shotgun (WGS) entry which is preliminary data.</text>
</comment>
<organism evidence="2 3">
    <name type="scientific">Prymnesium parvum</name>
    <name type="common">Toxic golden alga</name>
    <dbReference type="NCBI Taxonomy" id="97485"/>
    <lineage>
        <taxon>Eukaryota</taxon>
        <taxon>Haptista</taxon>
        <taxon>Haptophyta</taxon>
        <taxon>Prymnesiophyceae</taxon>
        <taxon>Prymnesiales</taxon>
        <taxon>Prymnesiaceae</taxon>
        <taxon>Prymnesium</taxon>
    </lineage>
</organism>
<gene>
    <name evidence="2" type="ORF">AB1Y20_003341</name>
</gene>
<dbReference type="EMBL" id="JBGBPQ010000010">
    <property type="protein sequence ID" value="KAL1519074.1"/>
    <property type="molecule type" value="Genomic_DNA"/>
</dbReference>
<evidence type="ECO:0000313" key="3">
    <source>
        <dbReference type="Proteomes" id="UP001515480"/>
    </source>
</evidence>
<keyword evidence="3" id="KW-1185">Reference proteome</keyword>
<dbReference type="AlphaFoldDB" id="A0AB34JBA9"/>